<proteinExistence type="predicted"/>
<dbReference type="SUPFAM" id="SSF52172">
    <property type="entry name" value="CheY-like"/>
    <property type="match status" value="1"/>
</dbReference>
<keyword evidence="6" id="KW-0597">Phosphoprotein</keyword>
<accession>A0ABQ3B858</accession>
<dbReference type="Pfam" id="PF25601">
    <property type="entry name" value="AAA_lid_14"/>
    <property type="match status" value="1"/>
</dbReference>
<evidence type="ECO:0000256" key="3">
    <source>
        <dbReference type="ARBA" id="ARBA00023015"/>
    </source>
</evidence>
<dbReference type="InterPro" id="IPR027417">
    <property type="entry name" value="P-loop_NTPase"/>
</dbReference>
<dbReference type="InterPro" id="IPR058031">
    <property type="entry name" value="AAA_lid_NorR"/>
</dbReference>
<dbReference type="Gene3D" id="1.10.10.60">
    <property type="entry name" value="Homeodomain-like"/>
    <property type="match status" value="1"/>
</dbReference>
<dbReference type="InterPro" id="IPR002078">
    <property type="entry name" value="Sigma_54_int"/>
</dbReference>
<dbReference type="SMART" id="SM00448">
    <property type="entry name" value="REC"/>
    <property type="match status" value="1"/>
</dbReference>
<organism evidence="9 10">
    <name type="scientific">Cellvibrio zantedeschiae</name>
    <dbReference type="NCBI Taxonomy" id="1237077"/>
    <lineage>
        <taxon>Bacteria</taxon>
        <taxon>Pseudomonadati</taxon>
        <taxon>Pseudomonadota</taxon>
        <taxon>Gammaproteobacteria</taxon>
        <taxon>Cellvibrionales</taxon>
        <taxon>Cellvibrionaceae</taxon>
        <taxon>Cellvibrio</taxon>
    </lineage>
</organism>
<keyword evidence="1" id="KW-0547">Nucleotide-binding</keyword>
<keyword evidence="10" id="KW-1185">Reference proteome</keyword>
<dbReference type="InterPro" id="IPR001789">
    <property type="entry name" value="Sig_transdc_resp-reg_receiver"/>
</dbReference>
<sequence length="454" mass="50530">MPNILIIDDSDAVRGALETLFQWQGYQVICADSPARALQHLKTNSIDLILQDMNFTKGEMHGAQGKNLFYQLREQHPDVPIILMTAWTSLDMVVELIKAGAIDYIAKPWDDQRLITTVANTLKLKVLQDQQRLSERQQQERHASFVNKDLCGLIFVSTAMEQLLQMAIQLAPSNAAVLITGENGTGKEGVAHVLHINSNRRAKPFIKVNMGALPADLIEAELFGAEPGAYTGLTKVRIGRFEAADGGTLFLDEIGNLPLSGQIKLLRVLQTGEFERLGSSVTRKVDVRLLSATNADLPNAISAGEFRQDLYYRINVVELKIQPLAKRRDDILPLAKHFLAGQKNLSRAAEQKMLDYAWPGNVRELQNVCQRALLLSNGDAIEIEDLLLQNHKSSIVELTVSGANKNRALDDIDQQTLKRVLAQHQGIVSRAAKELGITRQALYRRMEFYGLAKI</sequence>
<evidence type="ECO:0000256" key="2">
    <source>
        <dbReference type="ARBA" id="ARBA00022840"/>
    </source>
</evidence>
<dbReference type="PROSITE" id="PS50110">
    <property type="entry name" value="RESPONSE_REGULATORY"/>
    <property type="match status" value="1"/>
</dbReference>
<dbReference type="Gene3D" id="1.10.8.60">
    <property type="match status" value="1"/>
</dbReference>
<dbReference type="Pfam" id="PF00072">
    <property type="entry name" value="Response_reg"/>
    <property type="match status" value="1"/>
</dbReference>
<dbReference type="CDD" id="cd00009">
    <property type="entry name" value="AAA"/>
    <property type="match status" value="1"/>
</dbReference>
<dbReference type="InterPro" id="IPR025944">
    <property type="entry name" value="Sigma_54_int_dom_CS"/>
</dbReference>
<comment type="caution">
    <text evidence="9">The sequence shown here is derived from an EMBL/GenBank/DDBJ whole genome shotgun (WGS) entry which is preliminary data.</text>
</comment>
<dbReference type="PROSITE" id="PS50045">
    <property type="entry name" value="SIGMA54_INTERACT_4"/>
    <property type="match status" value="1"/>
</dbReference>
<keyword evidence="2" id="KW-0067">ATP-binding</keyword>
<feature type="domain" description="Response regulatory" evidence="8">
    <location>
        <begin position="3"/>
        <end position="122"/>
    </location>
</feature>
<evidence type="ECO:0000256" key="6">
    <source>
        <dbReference type="PROSITE-ProRule" id="PRU00169"/>
    </source>
</evidence>
<evidence type="ECO:0000256" key="1">
    <source>
        <dbReference type="ARBA" id="ARBA00022741"/>
    </source>
</evidence>
<reference evidence="10" key="1">
    <citation type="journal article" date="2019" name="Int. J. Syst. Evol. Microbiol.">
        <title>The Global Catalogue of Microorganisms (GCM) 10K type strain sequencing project: providing services to taxonomists for standard genome sequencing and annotation.</title>
        <authorList>
            <consortium name="The Broad Institute Genomics Platform"/>
            <consortium name="The Broad Institute Genome Sequencing Center for Infectious Disease"/>
            <person name="Wu L."/>
            <person name="Ma J."/>
        </authorList>
    </citation>
    <scope>NUCLEOTIDE SEQUENCE [LARGE SCALE GENOMIC DNA]</scope>
    <source>
        <strain evidence="10">KCTC 32239</strain>
    </source>
</reference>
<dbReference type="Proteomes" id="UP000619761">
    <property type="component" value="Unassembled WGS sequence"/>
</dbReference>
<dbReference type="InterPro" id="IPR009057">
    <property type="entry name" value="Homeodomain-like_sf"/>
</dbReference>
<dbReference type="SUPFAM" id="SSF52540">
    <property type="entry name" value="P-loop containing nucleoside triphosphate hydrolases"/>
    <property type="match status" value="1"/>
</dbReference>
<dbReference type="Gene3D" id="3.40.50.300">
    <property type="entry name" value="P-loop containing nucleotide triphosphate hydrolases"/>
    <property type="match status" value="1"/>
</dbReference>
<dbReference type="InterPro" id="IPR002197">
    <property type="entry name" value="HTH_Fis"/>
</dbReference>
<dbReference type="PANTHER" id="PTHR32071:SF86">
    <property type="entry name" value="TWO COMPONENT SIGNAL TRANSDUCTION SYSTEM SIGMA54-DEPENDENT RESPONSE REGULATOR FIS FAMILY"/>
    <property type="match status" value="1"/>
</dbReference>
<dbReference type="PRINTS" id="PR01590">
    <property type="entry name" value="HTHFIS"/>
</dbReference>
<dbReference type="InterPro" id="IPR003593">
    <property type="entry name" value="AAA+_ATPase"/>
</dbReference>
<gene>
    <name evidence="9" type="primary">ntrC</name>
    <name evidence="9" type="ORF">GCM10011613_26210</name>
</gene>
<evidence type="ECO:0000256" key="5">
    <source>
        <dbReference type="ARBA" id="ARBA00023163"/>
    </source>
</evidence>
<dbReference type="EMBL" id="BMYZ01000002">
    <property type="protein sequence ID" value="GGY79966.1"/>
    <property type="molecule type" value="Genomic_DNA"/>
</dbReference>
<evidence type="ECO:0000313" key="10">
    <source>
        <dbReference type="Proteomes" id="UP000619761"/>
    </source>
</evidence>
<dbReference type="PROSITE" id="PS00676">
    <property type="entry name" value="SIGMA54_INTERACT_2"/>
    <property type="match status" value="1"/>
</dbReference>
<evidence type="ECO:0000256" key="4">
    <source>
        <dbReference type="ARBA" id="ARBA00023125"/>
    </source>
</evidence>
<feature type="domain" description="Sigma-54 factor interaction" evidence="7">
    <location>
        <begin position="153"/>
        <end position="374"/>
    </location>
</feature>
<evidence type="ECO:0000259" key="7">
    <source>
        <dbReference type="PROSITE" id="PS50045"/>
    </source>
</evidence>
<dbReference type="SUPFAM" id="SSF46689">
    <property type="entry name" value="Homeodomain-like"/>
    <property type="match status" value="1"/>
</dbReference>
<dbReference type="Pfam" id="PF00158">
    <property type="entry name" value="Sigma54_activat"/>
    <property type="match status" value="1"/>
</dbReference>
<protein>
    <submittedName>
        <fullName evidence="9">Sigma-54-dependent Fis family transcriptional regulator</fullName>
    </submittedName>
</protein>
<keyword evidence="4" id="KW-0238">DNA-binding</keyword>
<dbReference type="PANTHER" id="PTHR32071">
    <property type="entry name" value="TRANSCRIPTIONAL REGULATORY PROTEIN"/>
    <property type="match status" value="1"/>
</dbReference>
<name>A0ABQ3B858_9GAMM</name>
<keyword evidence="3" id="KW-0805">Transcription regulation</keyword>
<dbReference type="SMART" id="SM00382">
    <property type="entry name" value="AAA"/>
    <property type="match status" value="1"/>
</dbReference>
<dbReference type="PROSITE" id="PS00688">
    <property type="entry name" value="SIGMA54_INTERACT_3"/>
    <property type="match status" value="1"/>
</dbReference>
<dbReference type="InterPro" id="IPR011006">
    <property type="entry name" value="CheY-like_superfamily"/>
</dbReference>
<keyword evidence="5" id="KW-0804">Transcription</keyword>
<dbReference type="InterPro" id="IPR025943">
    <property type="entry name" value="Sigma_54_int_dom_ATP-bd_2"/>
</dbReference>
<evidence type="ECO:0000313" key="9">
    <source>
        <dbReference type="EMBL" id="GGY79966.1"/>
    </source>
</evidence>
<dbReference type="Gene3D" id="3.40.50.2300">
    <property type="match status" value="1"/>
</dbReference>
<evidence type="ECO:0000259" key="8">
    <source>
        <dbReference type="PROSITE" id="PS50110"/>
    </source>
</evidence>
<dbReference type="CDD" id="cd00156">
    <property type="entry name" value="REC"/>
    <property type="match status" value="1"/>
</dbReference>
<feature type="modified residue" description="4-aspartylphosphate" evidence="6">
    <location>
        <position position="52"/>
    </location>
</feature>
<dbReference type="Pfam" id="PF02954">
    <property type="entry name" value="HTH_8"/>
    <property type="match status" value="1"/>
</dbReference>
<dbReference type="RefSeq" id="WP_189419295.1">
    <property type="nucleotide sequence ID" value="NZ_BMYZ01000002.1"/>
</dbReference>